<dbReference type="InterPro" id="IPR001036">
    <property type="entry name" value="Acrflvin-R"/>
</dbReference>
<keyword evidence="2" id="KW-1133">Transmembrane helix</keyword>
<feature type="transmembrane region" description="Helical" evidence="2">
    <location>
        <begin position="953"/>
        <end position="975"/>
    </location>
</feature>
<feature type="compositionally biased region" description="Basic and acidic residues" evidence="1">
    <location>
        <begin position="1017"/>
        <end position="1026"/>
    </location>
</feature>
<keyword evidence="2" id="KW-0812">Transmembrane</keyword>
<dbReference type="Gene3D" id="3.30.70.1430">
    <property type="entry name" value="Multidrug efflux transporter AcrB pore domain"/>
    <property type="match status" value="2"/>
</dbReference>
<feature type="transmembrane region" description="Helical" evidence="2">
    <location>
        <begin position="879"/>
        <end position="898"/>
    </location>
</feature>
<dbReference type="SUPFAM" id="SSF82866">
    <property type="entry name" value="Multidrug efflux transporter AcrB transmembrane domain"/>
    <property type="match status" value="2"/>
</dbReference>
<feature type="transmembrane region" description="Helical" evidence="2">
    <location>
        <begin position="904"/>
        <end position="925"/>
    </location>
</feature>
<dbReference type="Gene3D" id="1.20.1640.10">
    <property type="entry name" value="Multidrug efflux transporter AcrB transmembrane domain"/>
    <property type="match status" value="2"/>
</dbReference>
<comment type="caution">
    <text evidence="3">The sequence shown here is derived from an EMBL/GenBank/DDBJ whole genome shotgun (WGS) entry which is preliminary data.</text>
</comment>
<organism evidence="3 4">
    <name type="scientific">Alkalilimnicola ehrlichii</name>
    <dbReference type="NCBI Taxonomy" id="351052"/>
    <lineage>
        <taxon>Bacteria</taxon>
        <taxon>Pseudomonadati</taxon>
        <taxon>Pseudomonadota</taxon>
        <taxon>Gammaproteobacteria</taxon>
        <taxon>Chromatiales</taxon>
        <taxon>Ectothiorhodospiraceae</taxon>
        <taxon>Alkalilimnicola</taxon>
    </lineage>
</organism>
<sequence>MSLPELSIKRPVLAFMLSAVLLLFGYISFERVGVDRFPAIEFPVISVLTLVPGANPEIIDTSVTSTLENSINSIPGIDRITSSSSPGASLVIITFDLDTDIDAAFLDVQAKVNEVANQLPDDAETPTIAKVETNAQPIMWLTLQGDRTLQQLDQYARNDIAKRLETIPGVGEVRVGGGRERTIRVELAPERMAAYGLTAQDLMHAFQNEHIQLPGGFLVGNDREHMIKLDLEFHSTRELEQMVVSYRDGSPVRLHDVADVVDGLADYRSDARFNGQPAVGLGIVKIANANTVEIIEEVKRRLDSEIRPQLPPGMAVHIAFDSSSFILEMIRALEEHLVLGTLLAAFIVWLFLKSFRSTAIIATAIPVSLFGAIAAMYMFGYTMNTVTLLALLLLVGIVVDDAIVVLENIYRHREEGEQDPQVAAINGTRQVVFPVLASTLTLVAIFAPVIFLGGIIGMFFASFGVVVTVGVLVSWFVAMTLTPMLASRYLKVEQHEGPVAGFLERSFRRLERGYRHLVEFALRYRWGVVGAATLIVLSSGFFFAQTGKTFLPDDDEGIFVITARTPLGSSVEYTNGRMQRLEAIVAQQPEVENYFSTVGGGRGSRSGTEGQIFVRLVPREQRRANQQAVMQRVREEMAQVPGVKASPASMSLVAGGRGEPLQFVLSGPELEELSRHAETLRSRLNSDPRLGNIDLDLQLDLPQVELRIDRERAAALGLSTRDIANTVYVLAGGANIAKFNDLPGDGNRYDIRLKARDGEFRHSDDLGRLYLRNRNGDLVRLDSVVTLEETLGPAVIGRHSLQYGATFFGTPNVPLAEAMELVREEAEALLPQGYGIRFIGQAEEFAKTAAYISFAFVLATVLVYMVLASQFNSFIQPLIIMVAQPLAMIGGVAALWLTGHTLNIFSMIGLVLLVGLVAKNSILLVDMANQLRAAGRGIDEALREACPIRLRPVLMTSLTVILALLPAATGLGAGADTNGPLAVAVIGGMVTSTLLTLVVVPAVYSLTENGIERLRNRATADARNDEESPDDETAPDTQDPGAGGNIIEPARSGRKYRPADSVPLSKRA</sequence>
<dbReference type="AlphaFoldDB" id="A0A3E0X3G8"/>
<dbReference type="PRINTS" id="PR00702">
    <property type="entry name" value="ACRIFLAVINRP"/>
</dbReference>
<evidence type="ECO:0000313" key="4">
    <source>
        <dbReference type="Proteomes" id="UP000256763"/>
    </source>
</evidence>
<dbReference type="InterPro" id="IPR027463">
    <property type="entry name" value="AcrB_DN_DC_subdom"/>
</dbReference>
<dbReference type="GO" id="GO:0005886">
    <property type="term" value="C:plasma membrane"/>
    <property type="evidence" value="ECO:0007669"/>
    <property type="project" value="TreeGrafter"/>
</dbReference>
<feature type="transmembrane region" description="Helical" evidence="2">
    <location>
        <begin position="981"/>
        <end position="1007"/>
    </location>
</feature>
<accession>A0A3E0X3G8</accession>
<feature type="transmembrane region" description="Helical" evidence="2">
    <location>
        <begin position="431"/>
        <end position="452"/>
    </location>
</feature>
<dbReference type="SUPFAM" id="SSF82693">
    <property type="entry name" value="Multidrug efflux transporter AcrB pore domain, PN1, PN2, PC1 and PC2 subdomains"/>
    <property type="match status" value="3"/>
</dbReference>
<evidence type="ECO:0000256" key="2">
    <source>
        <dbReference type="SAM" id="Phobius"/>
    </source>
</evidence>
<feature type="transmembrane region" description="Helical" evidence="2">
    <location>
        <begin position="458"/>
        <end position="481"/>
    </location>
</feature>
<dbReference type="Gene3D" id="3.30.70.1320">
    <property type="entry name" value="Multidrug efflux transporter AcrB pore domain like"/>
    <property type="match status" value="1"/>
</dbReference>
<gene>
    <name evidence="3" type="ORF">CAL65_02905</name>
</gene>
<protein>
    <submittedName>
        <fullName evidence="3">Acriflavin resistance protein</fullName>
    </submittedName>
</protein>
<dbReference type="PANTHER" id="PTHR32063">
    <property type="match status" value="1"/>
</dbReference>
<dbReference type="GO" id="GO:0042910">
    <property type="term" value="F:xenobiotic transmembrane transporter activity"/>
    <property type="evidence" value="ECO:0007669"/>
    <property type="project" value="TreeGrafter"/>
</dbReference>
<dbReference type="SUPFAM" id="SSF82714">
    <property type="entry name" value="Multidrug efflux transporter AcrB TolC docking domain, DN and DC subdomains"/>
    <property type="match status" value="2"/>
</dbReference>
<feature type="transmembrane region" description="Helical" evidence="2">
    <location>
        <begin position="849"/>
        <end position="867"/>
    </location>
</feature>
<evidence type="ECO:0000256" key="1">
    <source>
        <dbReference type="SAM" id="MobiDB-lite"/>
    </source>
</evidence>
<evidence type="ECO:0000313" key="3">
    <source>
        <dbReference type="EMBL" id="RFA38867.1"/>
    </source>
</evidence>
<feature type="transmembrane region" description="Helical" evidence="2">
    <location>
        <begin position="336"/>
        <end position="352"/>
    </location>
</feature>
<dbReference type="RefSeq" id="WP_116300888.1">
    <property type="nucleotide sequence ID" value="NZ_NFZV01000002.1"/>
</dbReference>
<dbReference type="EMBL" id="NFZW01000002">
    <property type="protein sequence ID" value="RFA38867.1"/>
    <property type="molecule type" value="Genomic_DNA"/>
</dbReference>
<dbReference type="Gene3D" id="3.30.70.1440">
    <property type="entry name" value="Multidrug efflux transporter AcrB pore domain"/>
    <property type="match status" value="1"/>
</dbReference>
<name>A0A3E0X3G8_9GAMM</name>
<dbReference type="PANTHER" id="PTHR32063:SF0">
    <property type="entry name" value="SWARMING MOTILITY PROTEIN SWRC"/>
    <property type="match status" value="1"/>
</dbReference>
<feature type="transmembrane region" description="Helical" evidence="2">
    <location>
        <begin position="359"/>
        <end position="380"/>
    </location>
</feature>
<dbReference type="OrthoDB" id="9758297at2"/>
<feature type="transmembrane region" description="Helical" evidence="2">
    <location>
        <begin position="386"/>
        <end position="410"/>
    </location>
</feature>
<feature type="transmembrane region" description="Helical" evidence="2">
    <location>
        <begin position="12"/>
        <end position="29"/>
    </location>
</feature>
<feature type="region of interest" description="Disordered" evidence="1">
    <location>
        <begin position="1017"/>
        <end position="1068"/>
    </location>
</feature>
<keyword evidence="4" id="KW-1185">Reference proteome</keyword>
<feature type="transmembrane region" description="Helical" evidence="2">
    <location>
        <begin position="524"/>
        <end position="544"/>
    </location>
</feature>
<dbReference type="Gene3D" id="3.30.2090.10">
    <property type="entry name" value="Multidrug efflux transporter AcrB TolC docking domain, DN and DC subdomains"/>
    <property type="match status" value="2"/>
</dbReference>
<reference evidence="4" key="1">
    <citation type="submission" date="2017-05" db="EMBL/GenBank/DDBJ databases">
        <authorList>
            <person name="Sharma S."/>
            <person name="Sidhu C."/>
            <person name="Pinnaka A.K."/>
        </authorList>
    </citation>
    <scope>NUCLEOTIDE SEQUENCE [LARGE SCALE GENOMIC DNA]</scope>
    <source>
        <strain evidence="4">AK93</strain>
    </source>
</reference>
<dbReference type="Pfam" id="PF00873">
    <property type="entry name" value="ACR_tran"/>
    <property type="match status" value="1"/>
</dbReference>
<dbReference type="Proteomes" id="UP000256763">
    <property type="component" value="Unassembled WGS sequence"/>
</dbReference>
<keyword evidence="2" id="KW-0472">Membrane</keyword>
<proteinExistence type="predicted"/>